<comment type="caution">
    <text evidence="2">The sequence shown here is derived from an EMBL/GenBank/DDBJ whole genome shotgun (WGS) entry which is preliminary data.</text>
</comment>
<reference evidence="2 3" key="1">
    <citation type="submission" date="2017-11" db="EMBL/GenBank/DDBJ databases">
        <title>De novo assembly and phasing of dikaryotic genomes from two isolates of Puccinia coronata f. sp. avenae, the causal agent of oat crown rust.</title>
        <authorList>
            <person name="Miller M.E."/>
            <person name="Zhang Y."/>
            <person name="Omidvar V."/>
            <person name="Sperschneider J."/>
            <person name="Schwessinger B."/>
            <person name="Raley C."/>
            <person name="Palmer J.M."/>
            <person name="Garnica D."/>
            <person name="Upadhyaya N."/>
            <person name="Rathjen J."/>
            <person name="Taylor J.M."/>
            <person name="Park R.F."/>
            <person name="Dodds P.N."/>
            <person name="Hirsch C.D."/>
            <person name="Kianian S.F."/>
            <person name="Figueroa M."/>
        </authorList>
    </citation>
    <scope>NUCLEOTIDE SEQUENCE [LARGE SCALE GENOMIC DNA]</scope>
    <source>
        <strain evidence="2">12NC29</strain>
    </source>
</reference>
<sequence>MNLGSTEPSKEWPSDASIFTVAQLRYYLRINLEEYPNGNRQHLVDLYRKHLAGRFLPESQRFDWPAPSDLNVPGLKQILTEYKVKVQSSDRRNVLEDLYNSLKTSLQEKKLIQKTARGVETWAPSKRPRLESPPPPVRKRLPPLRARPRWLVKRQADKSNVGQPETRPVRRSARIAKADATSCQATPEAFVYEPHGKGKKRTTRRVSFQYRDGGQEAEGSNDRNVLRQLKRCKKIMTRQTTLRIMELQRYL</sequence>
<proteinExistence type="predicted"/>
<evidence type="ECO:0000313" key="2">
    <source>
        <dbReference type="EMBL" id="PLW31338.1"/>
    </source>
</evidence>
<protein>
    <recommendedName>
        <fullName evidence="4">Ashwin</fullName>
    </recommendedName>
</protein>
<dbReference type="OrthoDB" id="10640246at2759"/>
<name>A0A2N5U0W2_9BASI</name>
<keyword evidence="3" id="KW-1185">Reference proteome</keyword>
<feature type="region of interest" description="Disordered" evidence="1">
    <location>
        <begin position="120"/>
        <end position="180"/>
    </location>
</feature>
<dbReference type="Proteomes" id="UP000235388">
    <property type="component" value="Unassembled WGS sequence"/>
</dbReference>
<dbReference type="AlphaFoldDB" id="A0A2N5U0W2"/>
<evidence type="ECO:0000256" key="1">
    <source>
        <dbReference type="SAM" id="MobiDB-lite"/>
    </source>
</evidence>
<gene>
    <name evidence="2" type="ORF">PCANC_19624</name>
</gene>
<dbReference type="EMBL" id="PGCJ01000351">
    <property type="protein sequence ID" value="PLW31338.1"/>
    <property type="molecule type" value="Genomic_DNA"/>
</dbReference>
<accession>A0A2N5U0W2</accession>
<organism evidence="2 3">
    <name type="scientific">Puccinia coronata f. sp. avenae</name>
    <dbReference type="NCBI Taxonomy" id="200324"/>
    <lineage>
        <taxon>Eukaryota</taxon>
        <taxon>Fungi</taxon>
        <taxon>Dikarya</taxon>
        <taxon>Basidiomycota</taxon>
        <taxon>Pucciniomycotina</taxon>
        <taxon>Pucciniomycetes</taxon>
        <taxon>Pucciniales</taxon>
        <taxon>Pucciniaceae</taxon>
        <taxon>Puccinia</taxon>
    </lineage>
</organism>
<evidence type="ECO:0008006" key="4">
    <source>
        <dbReference type="Google" id="ProtNLM"/>
    </source>
</evidence>
<evidence type="ECO:0000313" key="3">
    <source>
        <dbReference type="Proteomes" id="UP000235388"/>
    </source>
</evidence>
<feature type="compositionally biased region" description="Basic residues" evidence="1">
    <location>
        <begin position="137"/>
        <end position="152"/>
    </location>
</feature>